<evidence type="ECO:0000256" key="1">
    <source>
        <dbReference type="SAM" id="SignalP"/>
    </source>
</evidence>
<evidence type="ECO:0000313" key="3">
    <source>
        <dbReference type="Proteomes" id="UP000499080"/>
    </source>
</evidence>
<dbReference type="Proteomes" id="UP000499080">
    <property type="component" value="Unassembled WGS sequence"/>
</dbReference>
<feature type="chain" id="PRO_5021264314" description="Secreted protein" evidence="1">
    <location>
        <begin position="30"/>
        <end position="99"/>
    </location>
</feature>
<name>A0A4Y2U0Z1_ARAVE</name>
<dbReference type="AlphaFoldDB" id="A0A4Y2U0Z1"/>
<keyword evidence="3" id="KW-1185">Reference proteome</keyword>
<protein>
    <recommendedName>
        <fullName evidence="4">Secreted protein</fullName>
    </recommendedName>
</protein>
<sequence length="99" mass="10668">MHELCRSEFSVLVLLFAAAHSFIFARAEGAQVGTANIAYKGETIAEVRFIHVCPSCAALVVPACASFVQKGWFLGTPPTRCRFRLVLPPPISSALHPLG</sequence>
<organism evidence="2 3">
    <name type="scientific">Araneus ventricosus</name>
    <name type="common">Orbweaver spider</name>
    <name type="synonym">Epeira ventricosa</name>
    <dbReference type="NCBI Taxonomy" id="182803"/>
    <lineage>
        <taxon>Eukaryota</taxon>
        <taxon>Metazoa</taxon>
        <taxon>Ecdysozoa</taxon>
        <taxon>Arthropoda</taxon>
        <taxon>Chelicerata</taxon>
        <taxon>Arachnida</taxon>
        <taxon>Araneae</taxon>
        <taxon>Araneomorphae</taxon>
        <taxon>Entelegynae</taxon>
        <taxon>Araneoidea</taxon>
        <taxon>Araneidae</taxon>
        <taxon>Araneus</taxon>
    </lineage>
</organism>
<keyword evidence="1" id="KW-0732">Signal</keyword>
<evidence type="ECO:0000313" key="2">
    <source>
        <dbReference type="EMBL" id="GBO05306.1"/>
    </source>
</evidence>
<gene>
    <name evidence="2" type="ORF">AVEN_182557_1</name>
</gene>
<proteinExistence type="predicted"/>
<dbReference type="EMBL" id="BGPR01031983">
    <property type="protein sequence ID" value="GBO05306.1"/>
    <property type="molecule type" value="Genomic_DNA"/>
</dbReference>
<reference evidence="2 3" key="1">
    <citation type="journal article" date="2019" name="Sci. Rep.">
        <title>Orb-weaving spider Araneus ventricosus genome elucidates the spidroin gene catalogue.</title>
        <authorList>
            <person name="Kono N."/>
            <person name="Nakamura H."/>
            <person name="Ohtoshi R."/>
            <person name="Moran D.A.P."/>
            <person name="Shinohara A."/>
            <person name="Yoshida Y."/>
            <person name="Fujiwara M."/>
            <person name="Mori M."/>
            <person name="Tomita M."/>
            <person name="Arakawa K."/>
        </authorList>
    </citation>
    <scope>NUCLEOTIDE SEQUENCE [LARGE SCALE GENOMIC DNA]</scope>
</reference>
<comment type="caution">
    <text evidence="2">The sequence shown here is derived from an EMBL/GenBank/DDBJ whole genome shotgun (WGS) entry which is preliminary data.</text>
</comment>
<evidence type="ECO:0008006" key="4">
    <source>
        <dbReference type="Google" id="ProtNLM"/>
    </source>
</evidence>
<feature type="signal peptide" evidence="1">
    <location>
        <begin position="1"/>
        <end position="29"/>
    </location>
</feature>
<accession>A0A4Y2U0Z1</accession>